<dbReference type="InterPro" id="IPR000639">
    <property type="entry name" value="Epox_hydrolase-like"/>
</dbReference>
<reference evidence="3" key="1">
    <citation type="submission" date="2018-05" db="EMBL/GenBank/DDBJ databases">
        <authorList>
            <person name="Lanie J.A."/>
            <person name="Ng W.-L."/>
            <person name="Kazmierczak K.M."/>
            <person name="Andrzejewski T.M."/>
            <person name="Davidsen T.M."/>
            <person name="Wayne K.J."/>
            <person name="Tettelin H."/>
            <person name="Glass J.I."/>
            <person name="Rusch D."/>
            <person name="Podicherti R."/>
            <person name="Tsui H.-C.T."/>
            <person name="Winkler M.E."/>
        </authorList>
    </citation>
    <scope>NUCLEOTIDE SEQUENCE</scope>
</reference>
<feature type="non-terminal residue" evidence="3">
    <location>
        <position position="1"/>
    </location>
</feature>
<proteinExistence type="predicted"/>
<dbReference type="AlphaFoldDB" id="A0A382A1H4"/>
<dbReference type="Gene3D" id="3.40.50.1820">
    <property type="entry name" value="alpha/beta hydrolase"/>
    <property type="match status" value="1"/>
</dbReference>
<name>A0A382A1H4_9ZZZZ</name>
<keyword evidence="1" id="KW-0378">Hydrolase</keyword>
<evidence type="ECO:0000256" key="1">
    <source>
        <dbReference type="ARBA" id="ARBA00022801"/>
    </source>
</evidence>
<dbReference type="PANTHER" id="PTHR43329">
    <property type="entry name" value="EPOXIDE HYDROLASE"/>
    <property type="match status" value="1"/>
</dbReference>
<dbReference type="InterPro" id="IPR029058">
    <property type="entry name" value="AB_hydrolase_fold"/>
</dbReference>
<gene>
    <name evidence="3" type="ORF">METZ01_LOCUS148222</name>
</gene>
<evidence type="ECO:0000313" key="3">
    <source>
        <dbReference type="EMBL" id="SVA95368.1"/>
    </source>
</evidence>
<sequence>VDAFGTRIHVAEVGEGPIVLFVHGFPESWYSWRNQLPVVAEAGWRAVAIDVRGYGSSESPGDIDAYRLVHLAGDCVGVVEALGETSAVIVGHDWGSPIASAAARLRSDVFTAVGLLSVTYDPRNEHRPSEVFRAMGGEDEFYIEYFQEPGRAEAEIAEDPARWLEGFYFSASGDNPPPAEGEKSMGLVAPGGRLADHMRFPDGPVDWMSADDLAFYVDEFARAGFTGGLNRYRCVDLDWEDFRA</sequence>
<feature type="non-terminal residue" evidence="3">
    <location>
        <position position="244"/>
    </location>
</feature>
<organism evidence="3">
    <name type="scientific">marine metagenome</name>
    <dbReference type="NCBI Taxonomy" id="408172"/>
    <lineage>
        <taxon>unclassified sequences</taxon>
        <taxon>metagenomes</taxon>
        <taxon>ecological metagenomes</taxon>
    </lineage>
</organism>
<dbReference type="SUPFAM" id="SSF53474">
    <property type="entry name" value="alpha/beta-Hydrolases"/>
    <property type="match status" value="1"/>
</dbReference>
<dbReference type="GO" id="GO:0016787">
    <property type="term" value="F:hydrolase activity"/>
    <property type="evidence" value="ECO:0007669"/>
    <property type="project" value="UniProtKB-KW"/>
</dbReference>
<dbReference type="Pfam" id="PF00561">
    <property type="entry name" value="Abhydrolase_1"/>
    <property type="match status" value="1"/>
</dbReference>
<dbReference type="InterPro" id="IPR000073">
    <property type="entry name" value="AB_hydrolase_1"/>
</dbReference>
<feature type="domain" description="AB hydrolase-1" evidence="2">
    <location>
        <begin position="17"/>
        <end position="169"/>
    </location>
</feature>
<dbReference type="EMBL" id="UINC01023528">
    <property type="protein sequence ID" value="SVA95368.1"/>
    <property type="molecule type" value="Genomic_DNA"/>
</dbReference>
<dbReference type="PRINTS" id="PR00412">
    <property type="entry name" value="EPOXHYDRLASE"/>
</dbReference>
<evidence type="ECO:0000259" key="2">
    <source>
        <dbReference type="Pfam" id="PF00561"/>
    </source>
</evidence>
<protein>
    <recommendedName>
        <fullName evidence="2">AB hydrolase-1 domain-containing protein</fullName>
    </recommendedName>
</protein>
<accession>A0A382A1H4</accession>